<sequence length="327" mass="36766">GTKKDGSVVAVKVPRNLDESAEKVFFREISTWEKLSHRNIAKLLSPHFTPVPHIEVEDTDGGNLYDALKTGGLEVERACRIAFDITRGLEYAHSKHVLHGDINPKNILLTSTGEAKITDFGLAKVATSSSIVKGYTLAYASKEQVEKGRADEKTDVYQLGLTFYVMLTGANPFDVGSRYETDERVRTYTPDPPSSHNPRAKGLDTLIVRCLSKDPGERPSTRELRERIYEFVKKNYNESLHLTEDVGTMLTMTCNHAILAVKQGEMAECLNALRYARGKVGDQSIRKELKKMIAEMELRVRQPDVVTDIEALVDRMEIILKKVEWRG</sequence>
<evidence type="ECO:0000256" key="5">
    <source>
        <dbReference type="ARBA" id="ARBA00022840"/>
    </source>
</evidence>
<dbReference type="Gene3D" id="1.10.510.10">
    <property type="entry name" value="Transferase(Phosphotransferase) domain 1"/>
    <property type="match status" value="1"/>
</dbReference>
<name>A0A7C1AV63_9EURY</name>
<dbReference type="InterPro" id="IPR000719">
    <property type="entry name" value="Prot_kinase_dom"/>
</dbReference>
<dbReference type="InterPro" id="IPR011009">
    <property type="entry name" value="Kinase-like_dom_sf"/>
</dbReference>
<dbReference type="Proteomes" id="UP000885863">
    <property type="component" value="Unassembled WGS sequence"/>
</dbReference>
<dbReference type="PROSITE" id="PS50011">
    <property type="entry name" value="PROTEIN_KINASE_DOM"/>
    <property type="match status" value="1"/>
</dbReference>
<keyword evidence="7" id="KW-0723">Serine/threonine-protein kinase</keyword>
<feature type="domain" description="Protein kinase" evidence="6">
    <location>
        <begin position="1"/>
        <end position="232"/>
    </location>
</feature>
<dbReference type="PANTHER" id="PTHR43671">
    <property type="entry name" value="SERINE/THREONINE-PROTEIN KINASE NEK"/>
    <property type="match status" value="1"/>
</dbReference>
<proteinExistence type="predicted"/>
<evidence type="ECO:0000256" key="2">
    <source>
        <dbReference type="ARBA" id="ARBA00022679"/>
    </source>
</evidence>
<feature type="non-terminal residue" evidence="7">
    <location>
        <position position="1"/>
    </location>
</feature>
<keyword evidence="2" id="KW-0808">Transferase</keyword>
<dbReference type="GO" id="GO:0004674">
    <property type="term" value="F:protein serine/threonine kinase activity"/>
    <property type="evidence" value="ECO:0007669"/>
    <property type="project" value="UniProtKB-KW"/>
</dbReference>
<dbReference type="PANTHER" id="PTHR43671:SF13">
    <property type="entry name" value="SERINE_THREONINE-PROTEIN KINASE NEK2"/>
    <property type="match status" value="1"/>
</dbReference>
<evidence type="ECO:0000256" key="4">
    <source>
        <dbReference type="ARBA" id="ARBA00022777"/>
    </source>
</evidence>
<reference evidence="7" key="1">
    <citation type="journal article" date="2020" name="mSystems">
        <title>Genome- and Community-Level Interaction Insights into Carbon Utilization and Element Cycling Functions of Hydrothermarchaeota in Hydrothermal Sediment.</title>
        <authorList>
            <person name="Zhou Z."/>
            <person name="Liu Y."/>
            <person name="Xu W."/>
            <person name="Pan J."/>
            <person name="Luo Z.H."/>
            <person name="Li M."/>
        </authorList>
    </citation>
    <scope>NUCLEOTIDE SEQUENCE [LARGE SCALE GENOMIC DNA]</scope>
    <source>
        <strain evidence="7">HyVt-185</strain>
    </source>
</reference>
<dbReference type="Pfam" id="PF00069">
    <property type="entry name" value="Pkinase"/>
    <property type="match status" value="1"/>
</dbReference>
<comment type="caution">
    <text evidence="7">The sequence shown here is derived from an EMBL/GenBank/DDBJ whole genome shotgun (WGS) entry which is preliminary data.</text>
</comment>
<protein>
    <recommendedName>
        <fullName evidence="1">non-specific serine/threonine protein kinase</fullName>
        <ecNumber evidence="1">2.7.11.1</ecNumber>
    </recommendedName>
</protein>
<keyword evidence="4 7" id="KW-0418">Kinase</keyword>
<gene>
    <name evidence="7" type="ORF">ENG09_02680</name>
</gene>
<dbReference type="EMBL" id="DQZR01000113">
    <property type="protein sequence ID" value="HDM36148.1"/>
    <property type="molecule type" value="Genomic_DNA"/>
</dbReference>
<dbReference type="GO" id="GO:0005524">
    <property type="term" value="F:ATP binding"/>
    <property type="evidence" value="ECO:0007669"/>
    <property type="project" value="UniProtKB-KW"/>
</dbReference>
<evidence type="ECO:0000256" key="1">
    <source>
        <dbReference type="ARBA" id="ARBA00012513"/>
    </source>
</evidence>
<keyword evidence="5" id="KW-0067">ATP-binding</keyword>
<dbReference type="AlphaFoldDB" id="A0A7C1AV63"/>
<dbReference type="InterPro" id="IPR050660">
    <property type="entry name" value="NEK_Ser/Thr_kinase"/>
</dbReference>
<dbReference type="Gene3D" id="3.30.200.20">
    <property type="entry name" value="Phosphorylase Kinase, domain 1"/>
    <property type="match status" value="1"/>
</dbReference>
<evidence type="ECO:0000313" key="7">
    <source>
        <dbReference type="EMBL" id="HDM36148.1"/>
    </source>
</evidence>
<keyword evidence="3" id="KW-0547">Nucleotide-binding</keyword>
<evidence type="ECO:0000259" key="6">
    <source>
        <dbReference type="PROSITE" id="PS50011"/>
    </source>
</evidence>
<dbReference type="SUPFAM" id="SSF56112">
    <property type="entry name" value="Protein kinase-like (PK-like)"/>
    <property type="match status" value="1"/>
</dbReference>
<organism evidence="7">
    <name type="scientific">Candidatus Syntropharchaeum butanivorans</name>
    <dbReference type="NCBI Taxonomy" id="1839936"/>
    <lineage>
        <taxon>Archaea</taxon>
        <taxon>Methanobacteriati</taxon>
        <taxon>Methanobacteriota</taxon>
        <taxon>Stenosarchaea group</taxon>
        <taxon>Methanomicrobia</taxon>
        <taxon>Methanosarcinales</taxon>
        <taxon>ANME-2 cluster</taxon>
        <taxon>Candidatus Syntropharchaeum</taxon>
    </lineage>
</organism>
<evidence type="ECO:0000256" key="3">
    <source>
        <dbReference type="ARBA" id="ARBA00022741"/>
    </source>
</evidence>
<accession>A0A7C1AV63</accession>
<dbReference type="CDD" id="cd14014">
    <property type="entry name" value="STKc_PknB_like"/>
    <property type="match status" value="1"/>
</dbReference>
<dbReference type="EC" id="2.7.11.1" evidence="1"/>